<dbReference type="InterPro" id="IPR040040">
    <property type="entry name" value="ATG11"/>
</dbReference>
<keyword evidence="2 3" id="KW-0175">Coiled coil</keyword>
<dbReference type="Proteomes" id="UP001164746">
    <property type="component" value="Chromosome 13"/>
</dbReference>
<evidence type="ECO:0000313" key="7">
    <source>
        <dbReference type="Proteomes" id="UP001164746"/>
    </source>
</evidence>
<evidence type="ECO:0000256" key="1">
    <source>
        <dbReference type="ARBA" id="ARBA00023006"/>
    </source>
</evidence>
<gene>
    <name evidence="6" type="ORF">MAR_037453</name>
</gene>
<proteinExistence type="predicted"/>
<dbReference type="CDD" id="cd17060">
    <property type="entry name" value="Ubl_RB1CC1"/>
    <property type="match status" value="1"/>
</dbReference>
<keyword evidence="7" id="KW-1185">Reference proteome</keyword>
<dbReference type="PANTHER" id="PTHR13222">
    <property type="entry name" value="RB1-INDUCIBLE COILED-COIL"/>
    <property type="match status" value="1"/>
</dbReference>
<evidence type="ECO:0000259" key="5">
    <source>
        <dbReference type="Pfam" id="PF10377"/>
    </source>
</evidence>
<feature type="compositionally biased region" description="Basic and acidic residues" evidence="4">
    <location>
        <begin position="1430"/>
        <end position="1443"/>
    </location>
</feature>
<dbReference type="EMBL" id="CP111024">
    <property type="protein sequence ID" value="WAR23784.1"/>
    <property type="molecule type" value="Genomic_DNA"/>
</dbReference>
<sequence length="1450" mass="163076">MLYVFHVDTGTMMTFDMNLAMERVISLQNVIARGCRIAEDKQVLLISGGESLDPSAVVGKYHAGTDTNPIFLFSKSTIESAIPPSPSVNYGSDIDLQAQVEGSLLMPPAYETVVSRTQLALQFQEVDGEELGACEKLIHDQHLQQQGWAAVVANLEDVTGELRQRWETFNESFQQYLECRESYRDLIASVSKSLNLLSKIPVLSALTNSQDGTDNSSGSGGVTTSLSRSTLFDWISSQDVNHTLHDMVEQCGKATEQLDGKVADSLKEQVEHMLAEVENESMKAVKGLEDRLYGLDQIISGARKILQEQADLAKGFVQNQNRVSNLRDRSILPDLCSSHRNQLMEMSKNHTRLREIKKKCRMAKEELSINLHTRLRWVMYIEKKICDVDGKLTIYLGNLRRLRKRLDILQQVQDAPRVYGQLITEVWAGSLAEDSGRLHTEEMKRREAFLRIIGHHFLQSMFTGFDDYPPAFATVAPEGFDMLLPEITGEDLKLLKEAVPELSGVLSEPVEDDWLLFTAVKDASALWEAETTPSLHTLTQATSMKTVSGERLSYSEGSSLQPYSIDNGSKSLGDQFEECMQDEDITKKPEFISFSPPNDEFLLAKSLSEELTQDMRETNSRIKKAVGTVDVIEDLQLRVGMPGSPTAKPSPLPHPPVKTRKSLPEMSPDMETSQEFATADFYIDESMPSSIESPPKPCSETKSSTEDCLAAEKQSNIKLLQELKECNTKLSENEQNLKTLRSIICDSLPSLRQSACDLKQNHSEYVQNVLSEVQSVRKSMLDQLEKLDANKTASEESMMGKLNEDHSKELKELCDKFDCECAKVSELEKTLQEIEQDKKKVEEELQSQVKQLQKEKIDIGVKLASDVKDLTLQHELELEVEIDKAKSELLVKLASLEKDIEAKDNVIKEKESAIKAIETEKVKSEELLMDKFQKEKETICGILGAEYDEKLEKAVQEKEEQMQTMKDSVITELTEKHEKEVQKQLDELKQKFSTEKEEVVEMTQSTLCIEHAKETDEIKQVLIKEKDEEIAQLKKQLEAQYDEMIGKLKSEKDKLEKELKKYEDKSMSESTIQTDWSVFRLKQDETQTDDVSVFETHVQTDSQSTMASSMQTEAKDQKDCVMQTSSAQMTSSVQTEDISQDSEATKGEKQCSKCGFQTAELRETSDESSSDVESAIKKTVQAEFDQRICDLEACHNAEISELISKLEKEKEDAQQLKSSLTSMTGDKQVEESLKLAEEKSKAEGIKERALSLLETKEREFGASHRALESELGLTRQQVAALKDQLAGVGSDSEGAAAVSPSVEQISDPEQPDLYERIKTLEEMELSMTASTRSLIQDKVSITSCHVGDLVLLCLDERLDQYVVFTVGSTLHFLHTDCLPQLGLKSETGDQKKQWLIAEVVDKEYCQAKKANNRFKVPVGTKFYRVKAKKWTRETGHPSPRKPDTPSASSP</sequence>
<feature type="compositionally biased region" description="Polar residues" evidence="4">
    <location>
        <begin position="1099"/>
        <end position="1112"/>
    </location>
</feature>
<accession>A0ABY7FRL2</accession>
<dbReference type="Pfam" id="PF10377">
    <property type="entry name" value="ATG11"/>
    <property type="match status" value="1"/>
</dbReference>
<evidence type="ECO:0000256" key="2">
    <source>
        <dbReference type="ARBA" id="ARBA00023054"/>
    </source>
</evidence>
<feature type="coiled-coil region" evidence="3">
    <location>
        <begin position="824"/>
        <end position="858"/>
    </location>
</feature>
<keyword evidence="1" id="KW-0072">Autophagy</keyword>
<dbReference type="InterPro" id="IPR019460">
    <property type="entry name" value="Atg11_C"/>
</dbReference>
<feature type="region of interest" description="Disordered" evidence="4">
    <location>
        <begin position="1429"/>
        <end position="1450"/>
    </location>
</feature>
<feature type="domain" description="Autophagy-related protein 11 C-terminal" evidence="5">
    <location>
        <begin position="1329"/>
        <end position="1428"/>
    </location>
</feature>
<evidence type="ECO:0000256" key="4">
    <source>
        <dbReference type="SAM" id="MobiDB-lite"/>
    </source>
</evidence>
<dbReference type="PANTHER" id="PTHR13222:SF1">
    <property type="entry name" value="RB1-INDUCIBLE COILED-COIL PROTEIN 1"/>
    <property type="match status" value="1"/>
</dbReference>
<feature type="region of interest" description="Disordered" evidence="4">
    <location>
        <begin position="1099"/>
        <end position="1151"/>
    </location>
</feature>
<evidence type="ECO:0000256" key="3">
    <source>
        <dbReference type="SAM" id="Coils"/>
    </source>
</evidence>
<name>A0ABY7FRL2_MYAAR</name>
<dbReference type="Gene3D" id="3.10.20.90">
    <property type="entry name" value="Phosphatidylinositol 3-kinase Catalytic Subunit, Chain A, domain 1"/>
    <property type="match status" value="1"/>
</dbReference>
<feature type="coiled-coil region" evidence="3">
    <location>
        <begin position="716"/>
        <end position="743"/>
    </location>
</feature>
<organism evidence="6 7">
    <name type="scientific">Mya arenaria</name>
    <name type="common">Soft-shell clam</name>
    <dbReference type="NCBI Taxonomy" id="6604"/>
    <lineage>
        <taxon>Eukaryota</taxon>
        <taxon>Metazoa</taxon>
        <taxon>Spiralia</taxon>
        <taxon>Lophotrochozoa</taxon>
        <taxon>Mollusca</taxon>
        <taxon>Bivalvia</taxon>
        <taxon>Autobranchia</taxon>
        <taxon>Heteroconchia</taxon>
        <taxon>Euheterodonta</taxon>
        <taxon>Imparidentia</taxon>
        <taxon>Neoheterodontei</taxon>
        <taxon>Myida</taxon>
        <taxon>Myoidea</taxon>
        <taxon>Myidae</taxon>
        <taxon>Mya</taxon>
    </lineage>
</organism>
<protein>
    <submittedName>
        <fullName evidence="6">RBCC1-like protein</fullName>
    </submittedName>
</protein>
<evidence type="ECO:0000313" key="6">
    <source>
        <dbReference type="EMBL" id="WAR23784.1"/>
    </source>
</evidence>
<feature type="compositionally biased region" description="Polar residues" evidence="4">
    <location>
        <begin position="1122"/>
        <end position="1137"/>
    </location>
</feature>
<reference evidence="6" key="1">
    <citation type="submission" date="2022-11" db="EMBL/GenBank/DDBJ databases">
        <title>Centuries of genome instability and evolution in soft-shell clam transmissible cancer (bioRxiv).</title>
        <authorList>
            <person name="Hart S.F.M."/>
            <person name="Yonemitsu M.A."/>
            <person name="Giersch R.M."/>
            <person name="Beal B.F."/>
            <person name="Arriagada G."/>
            <person name="Davis B.W."/>
            <person name="Ostrander E.A."/>
            <person name="Goff S.P."/>
            <person name="Metzger M.J."/>
        </authorList>
    </citation>
    <scope>NUCLEOTIDE SEQUENCE</scope>
    <source>
        <strain evidence="6">MELC-2E11</strain>
        <tissue evidence="6">Siphon/mantle</tissue>
    </source>
</reference>
<feature type="region of interest" description="Disordered" evidence="4">
    <location>
        <begin position="642"/>
        <end position="668"/>
    </location>
</feature>
<feature type="coiled-coil region" evidence="3">
    <location>
        <begin position="1196"/>
        <end position="1223"/>
    </location>
</feature>
<feature type="coiled-coil region" evidence="3">
    <location>
        <begin position="893"/>
        <end position="1072"/>
    </location>
</feature>